<dbReference type="PANTHER" id="PTHR42847:SF8">
    <property type="entry name" value="CONSERVED PROTEIN"/>
    <property type="match status" value="1"/>
</dbReference>
<dbReference type="AlphaFoldDB" id="A0A382JBS6"/>
<dbReference type="GO" id="GO:0046306">
    <property type="term" value="P:alkanesulfonate catabolic process"/>
    <property type="evidence" value="ECO:0007669"/>
    <property type="project" value="TreeGrafter"/>
</dbReference>
<dbReference type="GO" id="GO:0008726">
    <property type="term" value="F:alkanesulfonate monooxygenase activity"/>
    <property type="evidence" value="ECO:0007669"/>
    <property type="project" value="TreeGrafter"/>
</dbReference>
<keyword evidence="4" id="KW-0503">Monooxygenase</keyword>
<dbReference type="InterPro" id="IPR011251">
    <property type="entry name" value="Luciferase-like_dom"/>
</dbReference>
<accession>A0A382JBS6</accession>
<proteinExistence type="predicted"/>
<dbReference type="InterPro" id="IPR036661">
    <property type="entry name" value="Luciferase-like_sf"/>
</dbReference>
<reference evidence="6" key="1">
    <citation type="submission" date="2018-05" db="EMBL/GenBank/DDBJ databases">
        <authorList>
            <person name="Lanie J.A."/>
            <person name="Ng W.-L."/>
            <person name="Kazmierczak K.M."/>
            <person name="Andrzejewski T.M."/>
            <person name="Davidsen T.M."/>
            <person name="Wayne K.J."/>
            <person name="Tettelin H."/>
            <person name="Glass J.I."/>
            <person name="Rusch D."/>
            <person name="Podicherti R."/>
            <person name="Tsui H.-C.T."/>
            <person name="Winkler M.E."/>
        </authorList>
    </citation>
    <scope>NUCLEOTIDE SEQUENCE</scope>
</reference>
<keyword evidence="1" id="KW-0285">Flavoprotein</keyword>
<name>A0A382JBS6_9ZZZZ</name>
<evidence type="ECO:0000256" key="1">
    <source>
        <dbReference type="ARBA" id="ARBA00022630"/>
    </source>
</evidence>
<dbReference type="InterPro" id="IPR019952">
    <property type="entry name" value="F420_OxRdatse_Rv1855c_pred"/>
</dbReference>
<dbReference type="SUPFAM" id="SSF51679">
    <property type="entry name" value="Bacterial luciferase-like"/>
    <property type="match status" value="1"/>
</dbReference>
<protein>
    <recommendedName>
        <fullName evidence="5">Luciferase-like domain-containing protein</fullName>
    </recommendedName>
</protein>
<organism evidence="6">
    <name type="scientific">marine metagenome</name>
    <dbReference type="NCBI Taxonomy" id="408172"/>
    <lineage>
        <taxon>unclassified sequences</taxon>
        <taxon>metagenomes</taxon>
        <taxon>ecological metagenomes</taxon>
    </lineage>
</organism>
<dbReference type="InterPro" id="IPR050172">
    <property type="entry name" value="SsuD_RutA_monooxygenase"/>
</dbReference>
<evidence type="ECO:0000259" key="5">
    <source>
        <dbReference type="Pfam" id="PF00296"/>
    </source>
</evidence>
<sequence length="291" mass="31655">GFDTVLVMDHFYQLPGLGQPEDYMLECYALLAGLAARTDTVDLAALVTGNTYRNPTLLAKTVTTLDVISKGRAVLGIGAGWFQTEHDALGFEFGTFTDRFEKLEEALQIIGPMLRGERPTFSGRHYSVVEAINEPPPVRPIPIMIGGSGEKKTLRMVAQYADESNLTCSPNEIAHKLEVLDGHCERLGRDRSEVSVTWLGTLGIAPTLAEAEQGRDEFFASRGLDWSSLDEDFQAALMDRIILGGPDEVAARVQDLLDLGLDGVTFNMPANGHDPEMVALAGETLSPLFAD</sequence>
<feature type="domain" description="Luciferase-like" evidence="5">
    <location>
        <begin position="1"/>
        <end position="262"/>
    </location>
</feature>
<dbReference type="PANTHER" id="PTHR42847">
    <property type="entry name" value="ALKANESULFONATE MONOOXYGENASE"/>
    <property type="match status" value="1"/>
</dbReference>
<gene>
    <name evidence="6" type="ORF">METZ01_LOCUS262052</name>
</gene>
<evidence type="ECO:0000256" key="3">
    <source>
        <dbReference type="ARBA" id="ARBA00023002"/>
    </source>
</evidence>
<evidence type="ECO:0000256" key="2">
    <source>
        <dbReference type="ARBA" id="ARBA00022643"/>
    </source>
</evidence>
<feature type="non-terminal residue" evidence="6">
    <location>
        <position position="1"/>
    </location>
</feature>
<dbReference type="EMBL" id="UINC01073086">
    <property type="protein sequence ID" value="SVC09198.1"/>
    <property type="molecule type" value="Genomic_DNA"/>
</dbReference>
<evidence type="ECO:0000256" key="4">
    <source>
        <dbReference type="ARBA" id="ARBA00023033"/>
    </source>
</evidence>
<keyword evidence="2" id="KW-0288">FMN</keyword>
<dbReference type="NCBIfam" id="TIGR03560">
    <property type="entry name" value="F420_Rv1855c"/>
    <property type="match status" value="1"/>
</dbReference>
<dbReference type="Gene3D" id="3.20.20.30">
    <property type="entry name" value="Luciferase-like domain"/>
    <property type="match status" value="1"/>
</dbReference>
<keyword evidence="3" id="KW-0560">Oxidoreductase</keyword>
<dbReference type="Pfam" id="PF00296">
    <property type="entry name" value="Bac_luciferase"/>
    <property type="match status" value="1"/>
</dbReference>
<evidence type="ECO:0000313" key="6">
    <source>
        <dbReference type="EMBL" id="SVC09198.1"/>
    </source>
</evidence>